<comment type="similarity">
    <text evidence="1">Belongs to the membrane fusion protein (MFP) (TC 8.A.1) family.</text>
</comment>
<dbReference type="KEGG" id="bgok:Pr1d_27790"/>
<dbReference type="AlphaFoldDB" id="A0A5B9QCY7"/>
<evidence type="ECO:0000313" key="4">
    <source>
        <dbReference type="Proteomes" id="UP000323917"/>
    </source>
</evidence>
<keyword evidence="2" id="KW-0812">Transmembrane</keyword>
<dbReference type="EMBL" id="CP042913">
    <property type="protein sequence ID" value="QEG35480.1"/>
    <property type="molecule type" value="Genomic_DNA"/>
</dbReference>
<dbReference type="Gene3D" id="2.40.50.100">
    <property type="match status" value="1"/>
</dbReference>
<keyword evidence="2" id="KW-1133">Transmembrane helix</keyword>
<dbReference type="Gene3D" id="2.40.420.20">
    <property type="match status" value="1"/>
</dbReference>
<feature type="transmembrane region" description="Helical" evidence="2">
    <location>
        <begin position="9"/>
        <end position="28"/>
    </location>
</feature>
<keyword evidence="2" id="KW-0472">Membrane</keyword>
<name>A0A5B9QCY7_9BACT</name>
<dbReference type="Gene3D" id="1.10.287.470">
    <property type="entry name" value="Helix hairpin bin"/>
    <property type="match status" value="1"/>
</dbReference>
<dbReference type="GO" id="GO:0015562">
    <property type="term" value="F:efflux transmembrane transporter activity"/>
    <property type="evidence" value="ECO:0007669"/>
    <property type="project" value="TreeGrafter"/>
</dbReference>
<evidence type="ECO:0000256" key="1">
    <source>
        <dbReference type="ARBA" id="ARBA00009477"/>
    </source>
</evidence>
<dbReference type="SUPFAM" id="SSF111369">
    <property type="entry name" value="HlyD-like secretion proteins"/>
    <property type="match status" value="1"/>
</dbReference>
<protein>
    <submittedName>
        <fullName evidence="3">Multidrug resistance protein MdtN</fullName>
    </submittedName>
</protein>
<proteinExistence type="inferred from homology"/>
<dbReference type="PANTHER" id="PTHR30469:SF15">
    <property type="entry name" value="HLYD FAMILY OF SECRETION PROTEINS"/>
    <property type="match status" value="1"/>
</dbReference>
<dbReference type="Proteomes" id="UP000323917">
    <property type="component" value="Chromosome"/>
</dbReference>
<dbReference type="Gene3D" id="2.40.30.170">
    <property type="match status" value="1"/>
</dbReference>
<dbReference type="PANTHER" id="PTHR30469">
    <property type="entry name" value="MULTIDRUG RESISTANCE PROTEIN MDTA"/>
    <property type="match status" value="1"/>
</dbReference>
<evidence type="ECO:0000256" key="2">
    <source>
        <dbReference type="SAM" id="Phobius"/>
    </source>
</evidence>
<dbReference type="NCBIfam" id="TIGR01730">
    <property type="entry name" value="RND_mfp"/>
    <property type="match status" value="1"/>
</dbReference>
<sequence>MKALTERILHYTILIVVTVFSAIVMWKLSAKSQQAESHTESGIRPLSAIAVPKAPVAVESLEVETCEIYSTYAGKIQPWETYQVGFEVPGRVYRLGENEAGQPLDEGDRVVKGQVLALMDDRVFVARKDEAAARVAQAESDLDRAQQVRQTSPSALSAAELQRLVTEVALAKSQLQVAVKNLEDATLRAPVNATISKRMVKSGESVSGNQIVFELVQNDKVLLVVDVPEAQIRELETRQREVAECRGNVTRQEDAESCVFRAHVHLEGTDSFGNSWPELSGEVFRIPEVADSRTGLFPVEIELANDDRHLRPGMVATADVVTARLPGYAIPEAAVLFRAHRAYMFAVEPERAEMELLYWNLGSAKVYRARQIELPQWVDQGPKIVVPADSVELENAIVRGQFRLSDGQLVRIVDSPTITPTVAASSSSIKSGSPGR</sequence>
<gene>
    <name evidence="3" type="ORF">Pr1d_27790</name>
</gene>
<dbReference type="InterPro" id="IPR006143">
    <property type="entry name" value="RND_pump_MFP"/>
</dbReference>
<dbReference type="RefSeq" id="WP_148073987.1">
    <property type="nucleotide sequence ID" value="NZ_CP042913.1"/>
</dbReference>
<reference evidence="3 4" key="1">
    <citation type="submission" date="2019-08" db="EMBL/GenBank/DDBJ databases">
        <title>Deep-cultivation of Planctomycetes and their phenomic and genomic characterization uncovers novel biology.</title>
        <authorList>
            <person name="Wiegand S."/>
            <person name="Jogler M."/>
            <person name="Boedeker C."/>
            <person name="Pinto D."/>
            <person name="Vollmers J."/>
            <person name="Rivas-Marin E."/>
            <person name="Kohn T."/>
            <person name="Peeters S.H."/>
            <person name="Heuer A."/>
            <person name="Rast P."/>
            <person name="Oberbeckmann S."/>
            <person name="Bunk B."/>
            <person name="Jeske O."/>
            <person name="Meyerdierks A."/>
            <person name="Storesund J.E."/>
            <person name="Kallscheuer N."/>
            <person name="Luecker S."/>
            <person name="Lage O.M."/>
            <person name="Pohl T."/>
            <person name="Merkel B.J."/>
            <person name="Hornburger P."/>
            <person name="Mueller R.-W."/>
            <person name="Bruemmer F."/>
            <person name="Labrenz M."/>
            <person name="Spormann A.M."/>
            <person name="Op den Camp H."/>
            <person name="Overmann J."/>
            <person name="Amann R."/>
            <person name="Jetten M.S.M."/>
            <person name="Mascher T."/>
            <person name="Medema M.H."/>
            <person name="Devos D.P."/>
            <person name="Kaster A.-K."/>
            <person name="Ovreas L."/>
            <person name="Rohde M."/>
            <person name="Galperin M.Y."/>
            <person name="Jogler C."/>
        </authorList>
    </citation>
    <scope>NUCLEOTIDE SEQUENCE [LARGE SCALE GENOMIC DNA]</scope>
    <source>
        <strain evidence="3 4">Pr1d</strain>
    </source>
</reference>
<dbReference type="OrthoDB" id="9791520at2"/>
<accession>A0A5B9QCY7</accession>
<dbReference type="GO" id="GO:1990281">
    <property type="term" value="C:efflux pump complex"/>
    <property type="evidence" value="ECO:0007669"/>
    <property type="project" value="TreeGrafter"/>
</dbReference>
<evidence type="ECO:0000313" key="3">
    <source>
        <dbReference type="EMBL" id="QEG35480.1"/>
    </source>
</evidence>
<organism evidence="3 4">
    <name type="scientific">Bythopirellula goksoeyrii</name>
    <dbReference type="NCBI Taxonomy" id="1400387"/>
    <lineage>
        <taxon>Bacteria</taxon>
        <taxon>Pseudomonadati</taxon>
        <taxon>Planctomycetota</taxon>
        <taxon>Planctomycetia</taxon>
        <taxon>Pirellulales</taxon>
        <taxon>Lacipirellulaceae</taxon>
        <taxon>Bythopirellula</taxon>
    </lineage>
</organism>
<keyword evidence="4" id="KW-1185">Reference proteome</keyword>